<sequence length="109" mass="12828">MHEFSNLEAQFEKNLARIPIFFPDMKLGMALDCFEQNSLIRLCLMFGDLGLAYEVFDEMFYARETCTLCLQMSKIMKMIDRILAIFPPMMKSSRPHPKERKSKDERHGN</sequence>
<dbReference type="EMBL" id="JAGKQH010000002">
    <property type="protein sequence ID" value="KAG6605063.1"/>
    <property type="molecule type" value="Genomic_DNA"/>
</dbReference>
<dbReference type="AlphaFoldDB" id="A0AAV6P1Q9"/>
<comment type="caution">
    <text evidence="2">The sequence shown here is derived from an EMBL/GenBank/DDBJ whole genome shotgun (WGS) entry which is preliminary data.</text>
</comment>
<proteinExistence type="predicted"/>
<reference evidence="2 3" key="1">
    <citation type="journal article" date="2021" name="Hortic Res">
        <title>The domestication of Cucurbita argyrosperma as revealed by the genome of its wild relative.</title>
        <authorList>
            <person name="Barrera-Redondo J."/>
            <person name="Sanchez-de la Vega G."/>
            <person name="Aguirre-Liguori J.A."/>
            <person name="Castellanos-Morales G."/>
            <person name="Gutierrez-Guerrero Y.T."/>
            <person name="Aguirre-Dugua X."/>
            <person name="Aguirre-Planter E."/>
            <person name="Tenaillon M.I."/>
            <person name="Lira-Saade R."/>
            <person name="Eguiarte L.E."/>
        </authorList>
    </citation>
    <scope>NUCLEOTIDE SEQUENCE [LARGE SCALE GENOMIC DNA]</scope>
    <source>
        <strain evidence="2">JBR-2021</strain>
    </source>
</reference>
<protein>
    <submittedName>
        <fullName evidence="2">Uncharacterized protein</fullName>
    </submittedName>
</protein>
<evidence type="ECO:0000313" key="3">
    <source>
        <dbReference type="Proteomes" id="UP000685013"/>
    </source>
</evidence>
<name>A0AAV6P1Q9_9ROSI</name>
<gene>
    <name evidence="2" type="ORF">SDJN03_02380</name>
</gene>
<evidence type="ECO:0000256" key="1">
    <source>
        <dbReference type="SAM" id="MobiDB-lite"/>
    </source>
</evidence>
<feature type="region of interest" description="Disordered" evidence="1">
    <location>
        <begin position="89"/>
        <end position="109"/>
    </location>
</feature>
<accession>A0AAV6P1Q9</accession>
<evidence type="ECO:0000313" key="2">
    <source>
        <dbReference type="EMBL" id="KAG6605063.1"/>
    </source>
</evidence>
<keyword evidence="3" id="KW-1185">Reference proteome</keyword>
<dbReference type="Proteomes" id="UP000685013">
    <property type="component" value="Chromosome 2"/>
</dbReference>
<feature type="non-terminal residue" evidence="2">
    <location>
        <position position="1"/>
    </location>
</feature>
<organism evidence="2 3">
    <name type="scientific">Cucurbita argyrosperma subsp. sororia</name>
    <dbReference type="NCBI Taxonomy" id="37648"/>
    <lineage>
        <taxon>Eukaryota</taxon>
        <taxon>Viridiplantae</taxon>
        <taxon>Streptophyta</taxon>
        <taxon>Embryophyta</taxon>
        <taxon>Tracheophyta</taxon>
        <taxon>Spermatophyta</taxon>
        <taxon>Magnoliopsida</taxon>
        <taxon>eudicotyledons</taxon>
        <taxon>Gunneridae</taxon>
        <taxon>Pentapetalae</taxon>
        <taxon>rosids</taxon>
        <taxon>fabids</taxon>
        <taxon>Cucurbitales</taxon>
        <taxon>Cucurbitaceae</taxon>
        <taxon>Cucurbiteae</taxon>
        <taxon>Cucurbita</taxon>
    </lineage>
</organism>